<dbReference type="Gene3D" id="1.20.1050.90">
    <property type="entry name" value="RecF/RecN/SMC, N-terminal domain"/>
    <property type="match status" value="1"/>
</dbReference>
<evidence type="ECO:0000256" key="1">
    <source>
        <dbReference type="ARBA" id="ARBA00004496"/>
    </source>
</evidence>
<dbReference type="GO" id="GO:0006260">
    <property type="term" value="P:DNA replication"/>
    <property type="evidence" value="ECO:0007669"/>
    <property type="project" value="UniProtKB-UniRule"/>
</dbReference>
<dbReference type="GO" id="GO:0005737">
    <property type="term" value="C:cytoplasm"/>
    <property type="evidence" value="ECO:0007669"/>
    <property type="project" value="UniProtKB-SubCell"/>
</dbReference>
<proteinExistence type="inferred from homology"/>
<dbReference type="GO" id="GO:0009432">
    <property type="term" value="P:SOS response"/>
    <property type="evidence" value="ECO:0007669"/>
    <property type="project" value="UniProtKB-UniRule"/>
</dbReference>
<comment type="function">
    <text evidence="9 10">The RecF protein is involved in DNA metabolism; it is required for DNA replication and normal SOS inducibility. RecF binds preferentially to single-stranded, linear DNA. It also seems to bind ATP.</text>
</comment>
<sequence>MVLRQLELKQFRNFRHVKLDFTAPCTLVQGPNGAGKTNLLDAICFLALSKSLRSQTDRQSIHDGLATKEPQYFDLRAETENATGTGHVLRVFFGTGRLGPPMAKHLFLDGAEVTATHMLGHLKVVLVEPEDTRLVSDGPKLRRRALDVTLCQLDAQYMHHLVRYRKVLANRNALLAQWRGRTATPSPTFTRQMAFLDEQLAEEGVQVMRRRAAWIQRVSRHAEQAQAQLTANGDMLSVRYRPSAAVDFENGEGTPEASDDAESQRKQFRCALEKVLGTELERGHTMAGPHRDDVMFLNDGRSLGKFGSRGQQRTGILAWRLAEAQAIRELTGEFPLLLLDDVMSELDASRRMRVYEAMADAAQVVAATPDWGHYPEAMRDTAQCLEIRDGVLAPT</sequence>
<keyword evidence="5 9" id="KW-0235">DNA replication</keyword>
<dbReference type="GO" id="GO:0003697">
    <property type="term" value="F:single-stranded DNA binding"/>
    <property type="evidence" value="ECO:0007669"/>
    <property type="project" value="UniProtKB-UniRule"/>
</dbReference>
<evidence type="ECO:0000256" key="2">
    <source>
        <dbReference type="ARBA" id="ARBA00008016"/>
    </source>
</evidence>
<dbReference type="GO" id="GO:0000731">
    <property type="term" value="P:DNA synthesis involved in DNA repair"/>
    <property type="evidence" value="ECO:0007669"/>
    <property type="project" value="TreeGrafter"/>
</dbReference>
<dbReference type="PROSITE" id="PS00618">
    <property type="entry name" value="RECF_2"/>
    <property type="match status" value="1"/>
</dbReference>
<organism evidence="12">
    <name type="scientific">Caldilineaceae bacterium SB0662_bin_9</name>
    <dbReference type="NCBI Taxonomy" id="2605258"/>
    <lineage>
        <taxon>Bacteria</taxon>
        <taxon>Bacillati</taxon>
        <taxon>Chloroflexota</taxon>
        <taxon>Caldilineae</taxon>
        <taxon>Caldilineales</taxon>
        <taxon>Caldilineaceae</taxon>
    </lineage>
</organism>
<evidence type="ECO:0000256" key="7">
    <source>
        <dbReference type="ARBA" id="ARBA00022840"/>
    </source>
</evidence>
<dbReference type="InterPro" id="IPR027417">
    <property type="entry name" value="P-loop_NTPase"/>
</dbReference>
<keyword evidence="8 9" id="KW-0238">DNA-binding</keyword>
<comment type="subcellular location">
    <subcellularLocation>
        <location evidence="1 9 10">Cytoplasm</location>
    </subcellularLocation>
</comment>
<dbReference type="Gene3D" id="3.40.50.300">
    <property type="entry name" value="P-loop containing nucleotide triphosphate hydrolases"/>
    <property type="match status" value="1"/>
</dbReference>
<dbReference type="Pfam" id="PF02463">
    <property type="entry name" value="SMC_N"/>
    <property type="match status" value="1"/>
</dbReference>
<dbReference type="AlphaFoldDB" id="A0A6B1DVY6"/>
<comment type="similarity">
    <text evidence="2 9 10">Belongs to the RecF family.</text>
</comment>
<dbReference type="GO" id="GO:0006302">
    <property type="term" value="P:double-strand break repair"/>
    <property type="evidence" value="ECO:0007669"/>
    <property type="project" value="TreeGrafter"/>
</dbReference>
<accession>A0A6B1DVY6</accession>
<evidence type="ECO:0000313" key="12">
    <source>
        <dbReference type="EMBL" id="MYD90843.1"/>
    </source>
</evidence>
<comment type="caution">
    <text evidence="12">The sequence shown here is derived from an EMBL/GenBank/DDBJ whole genome shotgun (WGS) entry which is preliminary data.</text>
</comment>
<evidence type="ECO:0000259" key="11">
    <source>
        <dbReference type="Pfam" id="PF02463"/>
    </source>
</evidence>
<evidence type="ECO:0000256" key="4">
    <source>
        <dbReference type="ARBA" id="ARBA00022490"/>
    </source>
</evidence>
<gene>
    <name evidence="9 12" type="primary">recF</name>
    <name evidence="12" type="ORF">F4Y08_10985</name>
</gene>
<keyword evidence="9 10" id="KW-0227">DNA damage</keyword>
<dbReference type="HAMAP" id="MF_00365">
    <property type="entry name" value="RecF"/>
    <property type="match status" value="1"/>
</dbReference>
<feature type="binding site" evidence="9">
    <location>
        <begin position="30"/>
        <end position="37"/>
    </location>
    <ligand>
        <name>ATP</name>
        <dbReference type="ChEBI" id="CHEBI:30616"/>
    </ligand>
</feature>
<dbReference type="EMBL" id="VXPY01000078">
    <property type="protein sequence ID" value="MYD90843.1"/>
    <property type="molecule type" value="Genomic_DNA"/>
</dbReference>
<dbReference type="GO" id="GO:0005524">
    <property type="term" value="F:ATP binding"/>
    <property type="evidence" value="ECO:0007669"/>
    <property type="project" value="UniProtKB-UniRule"/>
</dbReference>
<keyword evidence="4 9" id="KW-0963">Cytoplasm</keyword>
<keyword evidence="9 10" id="KW-0742">SOS response</keyword>
<dbReference type="InterPro" id="IPR003395">
    <property type="entry name" value="RecF/RecN/SMC_N"/>
</dbReference>
<dbReference type="InterPro" id="IPR018078">
    <property type="entry name" value="DNA-binding_RecF_CS"/>
</dbReference>
<evidence type="ECO:0000256" key="5">
    <source>
        <dbReference type="ARBA" id="ARBA00022705"/>
    </source>
</evidence>
<evidence type="ECO:0000256" key="10">
    <source>
        <dbReference type="RuleBase" id="RU000578"/>
    </source>
</evidence>
<protein>
    <recommendedName>
        <fullName evidence="3 9">DNA replication and repair protein RecF</fullName>
    </recommendedName>
</protein>
<keyword evidence="7 9" id="KW-0067">ATP-binding</keyword>
<name>A0A6B1DVY6_9CHLR</name>
<dbReference type="InterPro" id="IPR042174">
    <property type="entry name" value="RecF_2"/>
</dbReference>
<reference evidence="12" key="1">
    <citation type="submission" date="2019-09" db="EMBL/GenBank/DDBJ databases">
        <title>Characterisation of the sponge microbiome using genome-centric metagenomics.</title>
        <authorList>
            <person name="Engelberts J.P."/>
            <person name="Robbins S.J."/>
            <person name="De Goeij J.M."/>
            <person name="Aranda M."/>
            <person name="Bell S.C."/>
            <person name="Webster N.S."/>
        </authorList>
    </citation>
    <scope>NUCLEOTIDE SEQUENCE</scope>
    <source>
        <strain evidence="12">SB0662_bin_9</strain>
    </source>
</reference>
<evidence type="ECO:0000256" key="8">
    <source>
        <dbReference type="ARBA" id="ARBA00023125"/>
    </source>
</evidence>
<dbReference type="SUPFAM" id="SSF52540">
    <property type="entry name" value="P-loop containing nucleoside triphosphate hydrolases"/>
    <property type="match status" value="1"/>
</dbReference>
<evidence type="ECO:0000256" key="6">
    <source>
        <dbReference type="ARBA" id="ARBA00022741"/>
    </source>
</evidence>
<dbReference type="PANTHER" id="PTHR32182:SF0">
    <property type="entry name" value="DNA REPLICATION AND REPAIR PROTEIN RECF"/>
    <property type="match status" value="1"/>
</dbReference>
<keyword evidence="6 9" id="KW-0547">Nucleotide-binding</keyword>
<dbReference type="NCBIfam" id="TIGR00611">
    <property type="entry name" value="recf"/>
    <property type="match status" value="1"/>
</dbReference>
<evidence type="ECO:0000256" key="9">
    <source>
        <dbReference type="HAMAP-Rule" id="MF_00365"/>
    </source>
</evidence>
<dbReference type="InterPro" id="IPR001238">
    <property type="entry name" value="DNA-binding_RecF"/>
</dbReference>
<keyword evidence="9 10" id="KW-0234">DNA repair</keyword>
<feature type="domain" description="RecF/RecN/SMC N-terminal" evidence="11">
    <location>
        <begin position="3"/>
        <end position="364"/>
    </location>
</feature>
<evidence type="ECO:0000256" key="3">
    <source>
        <dbReference type="ARBA" id="ARBA00020170"/>
    </source>
</evidence>
<dbReference type="PANTHER" id="PTHR32182">
    <property type="entry name" value="DNA REPLICATION AND REPAIR PROTEIN RECF"/>
    <property type="match status" value="1"/>
</dbReference>